<evidence type="ECO:0000313" key="4">
    <source>
        <dbReference type="EMBL" id="KAF3599881.1"/>
    </source>
</evidence>
<keyword evidence="2" id="KW-0430">Lectin</keyword>
<dbReference type="InterPro" id="IPR001229">
    <property type="entry name" value="Jacalin-like_lectin_dom"/>
</dbReference>
<organism evidence="4 5">
    <name type="scientific">Brassica cretica</name>
    <name type="common">Mustard</name>
    <dbReference type="NCBI Taxonomy" id="69181"/>
    <lineage>
        <taxon>Eukaryota</taxon>
        <taxon>Viridiplantae</taxon>
        <taxon>Streptophyta</taxon>
        <taxon>Embryophyta</taxon>
        <taxon>Tracheophyta</taxon>
        <taxon>Spermatophyta</taxon>
        <taxon>Magnoliopsida</taxon>
        <taxon>eudicotyledons</taxon>
        <taxon>Gunneridae</taxon>
        <taxon>Pentapetalae</taxon>
        <taxon>rosids</taxon>
        <taxon>malvids</taxon>
        <taxon>Brassicales</taxon>
        <taxon>Brassicaceae</taxon>
        <taxon>Brassiceae</taxon>
        <taxon>Brassica</taxon>
    </lineage>
</organism>
<proteinExistence type="inferred from homology"/>
<name>A0A8S9SEN6_BRACR</name>
<accession>A0A8S9SEN6</accession>
<evidence type="ECO:0000256" key="1">
    <source>
        <dbReference type="ARBA" id="ARBA00006568"/>
    </source>
</evidence>
<evidence type="ECO:0000259" key="3">
    <source>
        <dbReference type="PROSITE" id="PS51752"/>
    </source>
</evidence>
<reference evidence="4" key="1">
    <citation type="submission" date="2019-12" db="EMBL/GenBank/DDBJ databases">
        <title>Genome sequencing and annotation of Brassica cretica.</title>
        <authorList>
            <person name="Studholme D.J."/>
            <person name="Sarris P."/>
        </authorList>
    </citation>
    <scope>NUCLEOTIDE SEQUENCE</scope>
    <source>
        <strain evidence="4">PFS-109/04</strain>
        <tissue evidence="4">Leaf</tissue>
    </source>
</reference>
<dbReference type="PROSITE" id="PS51752">
    <property type="entry name" value="JACALIN_LECTIN"/>
    <property type="match status" value="1"/>
</dbReference>
<dbReference type="AlphaFoldDB" id="A0A8S9SEN6"/>
<feature type="domain" description="Jacalin-type lectin" evidence="3">
    <location>
        <begin position="2"/>
        <end position="39"/>
    </location>
</feature>
<comment type="caution">
    <text evidence="4">The sequence shown here is derived from an EMBL/GenBank/DDBJ whole genome shotgun (WGS) entry which is preliminary data.</text>
</comment>
<protein>
    <recommendedName>
        <fullName evidence="3">Jacalin-type lectin domain-containing protein</fullName>
    </recommendedName>
</protein>
<dbReference type="SUPFAM" id="SSF51101">
    <property type="entry name" value="Mannose-binding lectins"/>
    <property type="match status" value="1"/>
</dbReference>
<dbReference type="GO" id="GO:0030246">
    <property type="term" value="F:carbohydrate binding"/>
    <property type="evidence" value="ECO:0007669"/>
    <property type="project" value="UniProtKB-KW"/>
</dbReference>
<dbReference type="InterPro" id="IPR036404">
    <property type="entry name" value="Jacalin-like_lectin_dom_sf"/>
</dbReference>
<sequence>MAQKVEAQGGLGGDVWDDGVYDGVGKVHVGQGQDGVSFINAVFSSKFVGYILLSTSPKVFQERRTSPALKIEKYILFSGTQESFSDIRKAPSSPVYLKISRNVLLSTSPYLSTRESSNMVLVPQYKNPKEQHKKRNMRRRSDLNLARNEERGKLLIVHPTLMVQRP</sequence>
<dbReference type="Pfam" id="PF01419">
    <property type="entry name" value="Jacalin"/>
    <property type="match status" value="1"/>
</dbReference>
<evidence type="ECO:0000313" key="5">
    <source>
        <dbReference type="Proteomes" id="UP000712600"/>
    </source>
</evidence>
<dbReference type="Proteomes" id="UP000712600">
    <property type="component" value="Unassembled WGS sequence"/>
</dbReference>
<gene>
    <name evidence="4" type="ORF">F2Q69_00038145</name>
</gene>
<dbReference type="EMBL" id="QGKX02000004">
    <property type="protein sequence ID" value="KAF3599881.1"/>
    <property type="molecule type" value="Genomic_DNA"/>
</dbReference>
<comment type="similarity">
    <text evidence="1">Belongs to the jacalin lectin family.</text>
</comment>
<evidence type="ECO:0000256" key="2">
    <source>
        <dbReference type="ARBA" id="ARBA00022734"/>
    </source>
</evidence>
<dbReference type="Gene3D" id="2.100.10.30">
    <property type="entry name" value="Jacalin-like lectin domain"/>
    <property type="match status" value="1"/>
</dbReference>